<keyword evidence="2" id="KW-1003">Cell membrane</keyword>
<dbReference type="RefSeq" id="WP_379906287.1">
    <property type="nucleotide sequence ID" value="NZ_JBHRTR010000049.1"/>
</dbReference>
<evidence type="ECO:0000256" key="6">
    <source>
        <dbReference type="SAM" id="Phobius"/>
    </source>
</evidence>
<protein>
    <submittedName>
        <fullName evidence="7">LysE family translocator</fullName>
    </submittedName>
</protein>
<dbReference type="EMBL" id="JBHRTR010000049">
    <property type="protein sequence ID" value="MFC3230831.1"/>
    <property type="molecule type" value="Genomic_DNA"/>
</dbReference>
<gene>
    <name evidence="7" type="ORF">ACFOGJ_26540</name>
</gene>
<keyword evidence="5 6" id="KW-0472">Membrane</keyword>
<accession>A0ABV7L826</accession>
<keyword evidence="8" id="KW-1185">Reference proteome</keyword>
<evidence type="ECO:0000256" key="5">
    <source>
        <dbReference type="ARBA" id="ARBA00023136"/>
    </source>
</evidence>
<dbReference type="Proteomes" id="UP001595528">
    <property type="component" value="Unassembled WGS sequence"/>
</dbReference>
<feature type="transmembrane region" description="Helical" evidence="6">
    <location>
        <begin position="121"/>
        <end position="144"/>
    </location>
</feature>
<reference evidence="8" key="1">
    <citation type="journal article" date="2019" name="Int. J. Syst. Evol. Microbiol.">
        <title>The Global Catalogue of Microorganisms (GCM) 10K type strain sequencing project: providing services to taxonomists for standard genome sequencing and annotation.</title>
        <authorList>
            <consortium name="The Broad Institute Genomics Platform"/>
            <consortium name="The Broad Institute Genome Sequencing Center for Infectious Disease"/>
            <person name="Wu L."/>
            <person name="Ma J."/>
        </authorList>
    </citation>
    <scope>NUCLEOTIDE SEQUENCE [LARGE SCALE GENOMIC DNA]</scope>
    <source>
        <strain evidence="8">KCTC 42964</strain>
    </source>
</reference>
<feature type="transmembrane region" description="Helical" evidence="6">
    <location>
        <begin position="6"/>
        <end position="30"/>
    </location>
</feature>
<feature type="transmembrane region" description="Helical" evidence="6">
    <location>
        <begin position="189"/>
        <end position="207"/>
    </location>
</feature>
<sequence>MLDWLFLLAKGTAVGFAIAAPVGPVGVLCVRRTLMFGRVSGLVSGFGAAVADALYGCVAAFGLTLISGWLLDHRVAIQLIGGTFLLFLAWRILAMGQGERGGAAAATDNDSSVLHSFGSTFALTLTNPITILAFLGIFTAVGIAEVSHDRWLAAALVAGVFIGSMAWWLFLAAGAGYFRRHLQGGGLRWVNRISGFLMLAFGLYALVELAINLTKGP</sequence>
<name>A0ABV7L826_9PROT</name>
<dbReference type="PANTHER" id="PTHR30086:SF20">
    <property type="entry name" value="ARGININE EXPORTER PROTEIN ARGO-RELATED"/>
    <property type="match status" value="1"/>
</dbReference>
<organism evidence="7 8">
    <name type="scientific">Marinibaculum pumilum</name>
    <dbReference type="NCBI Taxonomy" id="1766165"/>
    <lineage>
        <taxon>Bacteria</taxon>
        <taxon>Pseudomonadati</taxon>
        <taxon>Pseudomonadota</taxon>
        <taxon>Alphaproteobacteria</taxon>
        <taxon>Rhodospirillales</taxon>
        <taxon>Rhodospirillaceae</taxon>
        <taxon>Marinibaculum</taxon>
    </lineage>
</organism>
<evidence type="ECO:0000256" key="2">
    <source>
        <dbReference type="ARBA" id="ARBA00022475"/>
    </source>
</evidence>
<dbReference type="PANTHER" id="PTHR30086">
    <property type="entry name" value="ARGININE EXPORTER PROTEIN ARGO"/>
    <property type="match status" value="1"/>
</dbReference>
<proteinExistence type="predicted"/>
<dbReference type="InterPro" id="IPR001123">
    <property type="entry name" value="LeuE-type"/>
</dbReference>
<comment type="caution">
    <text evidence="7">The sequence shown here is derived from an EMBL/GenBank/DDBJ whole genome shotgun (WGS) entry which is preliminary data.</text>
</comment>
<dbReference type="Pfam" id="PF01810">
    <property type="entry name" value="LysE"/>
    <property type="match status" value="1"/>
</dbReference>
<feature type="transmembrane region" description="Helical" evidence="6">
    <location>
        <begin position="42"/>
        <end position="69"/>
    </location>
</feature>
<evidence type="ECO:0000313" key="8">
    <source>
        <dbReference type="Proteomes" id="UP001595528"/>
    </source>
</evidence>
<evidence type="ECO:0000256" key="4">
    <source>
        <dbReference type="ARBA" id="ARBA00022989"/>
    </source>
</evidence>
<keyword evidence="4 6" id="KW-1133">Transmembrane helix</keyword>
<evidence type="ECO:0000256" key="1">
    <source>
        <dbReference type="ARBA" id="ARBA00004651"/>
    </source>
</evidence>
<keyword evidence="3 6" id="KW-0812">Transmembrane</keyword>
<evidence type="ECO:0000313" key="7">
    <source>
        <dbReference type="EMBL" id="MFC3230831.1"/>
    </source>
</evidence>
<evidence type="ECO:0000256" key="3">
    <source>
        <dbReference type="ARBA" id="ARBA00022692"/>
    </source>
</evidence>
<comment type="subcellular location">
    <subcellularLocation>
        <location evidence="1">Cell membrane</location>
        <topology evidence="1">Multi-pass membrane protein</topology>
    </subcellularLocation>
</comment>
<feature type="transmembrane region" description="Helical" evidence="6">
    <location>
        <begin position="150"/>
        <end position="177"/>
    </location>
</feature>
<feature type="transmembrane region" description="Helical" evidence="6">
    <location>
        <begin position="75"/>
        <end position="93"/>
    </location>
</feature>